<sequence length="231" mass="26096">MDLLNETINSTVTPLNPEENSWQIPVNIALCLTVIIGLLGNISVCLVILKNKTLHTSTNYYLFSLAIADLLIIIFSLIPWTMKTLLRRDVLKVYICVGKKVASKMGYFAALLTILAFTIERYLAVCHPFLVYNVSKLSRTVKIIIIFWVIAFGLALPKAFYTPCFGHIDEPVIDAYKIHLELLTFITYIVSMAIIIVLYLLIGLRLRNSAKMSSTNTIDQNKVIKILELKN</sequence>
<keyword evidence="7 9" id="KW-0675">Receptor</keyword>
<evidence type="ECO:0000256" key="8">
    <source>
        <dbReference type="ARBA" id="ARBA00023224"/>
    </source>
</evidence>
<evidence type="ECO:0000256" key="2">
    <source>
        <dbReference type="ARBA" id="ARBA00010663"/>
    </source>
</evidence>
<evidence type="ECO:0000256" key="10">
    <source>
        <dbReference type="SAM" id="Phobius"/>
    </source>
</evidence>
<keyword evidence="13" id="KW-1185">Reference proteome</keyword>
<protein>
    <submittedName>
        <fullName evidence="12">G protein-coupled receptor</fullName>
    </submittedName>
</protein>
<keyword evidence="5 9" id="KW-0297">G-protein coupled receptor</keyword>
<comment type="subcellular location">
    <subcellularLocation>
        <location evidence="1">Membrane</location>
        <topology evidence="1">Multi-pass membrane protein</topology>
    </subcellularLocation>
</comment>
<dbReference type="PANTHER" id="PTHR24243:SF208">
    <property type="entry name" value="PYROKININ-1 RECEPTOR"/>
    <property type="match status" value="1"/>
</dbReference>
<evidence type="ECO:0000256" key="4">
    <source>
        <dbReference type="ARBA" id="ARBA00022989"/>
    </source>
</evidence>
<dbReference type="Gene3D" id="1.20.1070.10">
    <property type="entry name" value="Rhodopsin 7-helix transmembrane proteins"/>
    <property type="match status" value="1"/>
</dbReference>
<dbReference type="OrthoDB" id="5950040at2759"/>
<organism evidence="12 13">
    <name type="scientific">Oryctes borbonicus</name>
    <dbReference type="NCBI Taxonomy" id="1629725"/>
    <lineage>
        <taxon>Eukaryota</taxon>
        <taxon>Metazoa</taxon>
        <taxon>Ecdysozoa</taxon>
        <taxon>Arthropoda</taxon>
        <taxon>Hexapoda</taxon>
        <taxon>Insecta</taxon>
        <taxon>Pterygota</taxon>
        <taxon>Neoptera</taxon>
        <taxon>Endopterygota</taxon>
        <taxon>Coleoptera</taxon>
        <taxon>Polyphaga</taxon>
        <taxon>Scarabaeiformia</taxon>
        <taxon>Scarabaeidae</taxon>
        <taxon>Dynastinae</taxon>
        <taxon>Oryctes</taxon>
    </lineage>
</organism>
<dbReference type="PROSITE" id="PS50262">
    <property type="entry name" value="G_PROTEIN_RECEP_F1_2"/>
    <property type="match status" value="1"/>
</dbReference>
<keyword evidence="6 10" id="KW-0472">Membrane</keyword>
<dbReference type="EMBL" id="LJIG01016103">
    <property type="protein sequence ID" value="KRT81605.1"/>
    <property type="molecule type" value="Genomic_DNA"/>
</dbReference>
<feature type="domain" description="G-protein coupled receptors family 1 profile" evidence="11">
    <location>
        <begin position="40"/>
        <end position="231"/>
    </location>
</feature>
<evidence type="ECO:0000256" key="6">
    <source>
        <dbReference type="ARBA" id="ARBA00023136"/>
    </source>
</evidence>
<gene>
    <name evidence="12" type="ORF">AMK59_5387</name>
</gene>
<keyword evidence="3 9" id="KW-0812">Transmembrane</keyword>
<dbReference type="PROSITE" id="PS00237">
    <property type="entry name" value="G_PROTEIN_RECEP_F1_1"/>
    <property type="match status" value="1"/>
</dbReference>
<dbReference type="Proteomes" id="UP000051574">
    <property type="component" value="Unassembled WGS sequence"/>
</dbReference>
<feature type="transmembrane region" description="Helical" evidence="10">
    <location>
        <begin position="61"/>
        <end position="82"/>
    </location>
</feature>
<evidence type="ECO:0000313" key="13">
    <source>
        <dbReference type="Proteomes" id="UP000051574"/>
    </source>
</evidence>
<evidence type="ECO:0000259" key="11">
    <source>
        <dbReference type="PROSITE" id="PS50262"/>
    </source>
</evidence>
<dbReference type="InterPro" id="IPR000276">
    <property type="entry name" value="GPCR_Rhodpsn"/>
</dbReference>
<evidence type="ECO:0000313" key="12">
    <source>
        <dbReference type="EMBL" id="KRT81605.1"/>
    </source>
</evidence>
<keyword evidence="8 9" id="KW-0807">Transducer</keyword>
<dbReference type="InterPro" id="IPR017452">
    <property type="entry name" value="GPCR_Rhodpsn_7TM"/>
</dbReference>
<evidence type="ECO:0000256" key="3">
    <source>
        <dbReference type="ARBA" id="ARBA00022692"/>
    </source>
</evidence>
<feature type="transmembrane region" description="Helical" evidence="10">
    <location>
        <begin position="24"/>
        <end position="49"/>
    </location>
</feature>
<dbReference type="PRINTS" id="PR00237">
    <property type="entry name" value="GPCRRHODOPSN"/>
</dbReference>
<comment type="caution">
    <text evidence="12">The sequence shown here is derived from an EMBL/GenBank/DDBJ whole genome shotgun (WGS) entry which is preliminary data.</text>
</comment>
<name>A0A0T6B374_9SCAR</name>
<evidence type="ECO:0000256" key="5">
    <source>
        <dbReference type="ARBA" id="ARBA00023040"/>
    </source>
</evidence>
<reference evidence="12 13" key="1">
    <citation type="submission" date="2015-09" db="EMBL/GenBank/DDBJ databases">
        <title>Draft genome of the scarab beetle Oryctes borbonicus.</title>
        <authorList>
            <person name="Meyer J.M."/>
            <person name="Markov G.V."/>
            <person name="Baskaran P."/>
            <person name="Herrmann M."/>
            <person name="Sommer R.J."/>
            <person name="Roedelsperger C."/>
        </authorList>
    </citation>
    <scope>NUCLEOTIDE SEQUENCE [LARGE SCALE GENOMIC DNA]</scope>
    <source>
        <strain evidence="12">OB123</strain>
        <tissue evidence="12">Whole animal</tissue>
    </source>
</reference>
<dbReference type="Pfam" id="PF00001">
    <property type="entry name" value="7tm_1"/>
    <property type="match status" value="1"/>
</dbReference>
<dbReference type="PANTHER" id="PTHR24243">
    <property type="entry name" value="G-PROTEIN COUPLED RECEPTOR"/>
    <property type="match status" value="1"/>
</dbReference>
<dbReference type="GO" id="GO:0008188">
    <property type="term" value="F:neuropeptide receptor activity"/>
    <property type="evidence" value="ECO:0007669"/>
    <property type="project" value="TreeGrafter"/>
</dbReference>
<evidence type="ECO:0000256" key="7">
    <source>
        <dbReference type="ARBA" id="ARBA00023170"/>
    </source>
</evidence>
<proteinExistence type="inferred from homology"/>
<feature type="transmembrane region" description="Helical" evidence="10">
    <location>
        <begin position="107"/>
        <end position="131"/>
    </location>
</feature>
<accession>A0A0T6B374</accession>
<evidence type="ECO:0000256" key="9">
    <source>
        <dbReference type="RuleBase" id="RU000688"/>
    </source>
</evidence>
<dbReference type="AlphaFoldDB" id="A0A0T6B374"/>
<dbReference type="SUPFAM" id="SSF81321">
    <property type="entry name" value="Family A G protein-coupled receptor-like"/>
    <property type="match status" value="1"/>
</dbReference>
<dbReference type="GO" id="GO:0005886">
    <property type="term" value="C:plasma membrane"/>
    <property type="evidence" value="ECO:0007669"/>
    <property type="project" value="TreeGrafter"/>
</dbReference>
<feature type="transmembrane region" description="Helical" evidence="10">
    <location>
        <begin position="182"/>
        <end position="202"/>
    </location>
</feature>
<comment type="similarity">
    <text evidence="2 9">Belongs to the G-protein coupled receptor 1 family.</text>
</comment>
<keyword evidence="4 10" id="KW-1133">Transmembrane helix</keyword>
<feature type="transmembrane region" description="Helical" evidence="10">
    <location>
        <begin position="143"/>
        <end position="162"/>
    </location>
</feature>
<evidence type="ECO:0000256" key="1">
    <source>
        <dbReference type="ARBA" id="ARBA00004141"/>
    </source>
</evidence>